<dbReference type="Pfam" id="PF16162">
    <property type="entry name" value="KwaB"/>
    <property type="match status" value="1"/>
</dbReference>
<comment type="caution">
    <text evidence="1">The sequence shown here is derived from an EMBL/GenBank/DDBJ whole genome shotgun (WGS) entry which is preliminary data.</text>
</comment>
<evidence type="ECO:0000313" key="2">
    <source>
        <dbReference type="Proteomes" id="UP001595904"/>
    </source>
</evidence>
<dbReference type="InterPro" id="IPR032359">
    <property type="entry name" value="KwaB-like"/>
</dbReference>
<gene>
    <name evidence="1" type="ORF">ACFPN2_04120</name>
</gene>
<keyword evidence="2" id="KW-1185">Reference proteome</keyword>
<sequence>MNFFALLNIPGSRIRRIDVAQDVQNELSSLFATQQAEFMEGIVETIPLDGAYTPEPHELMYIDGFDDVDNIDDAIREPIAVSPLDVSPQSIDCIVGLFSGEILQGGSTRALLQVFDKRRSLARSGYTVIHRDQTFRKLTEPGLTFDSSLSATLEGGRLCFRSLFKVRRLFDVDGYFKEATNEDLQQFSQHALIEAAPELNLTGMADTWIRRKVALISASGLLNVTTAESIKQKAAMFDLQLTVVGAGDAAKVQLPANKKDLKTLLKFLNDDYYESPLTETRYVSSSKRKLPQLQPA</sequence>
<dbReference type="EMBL" id="JBHSDU010000001">
    <property type="protein sequence ID" value="MFC4308259.1"/>
    <property type="molecule type" value="Genomic_DNA"/>
</dbReference>
<name>A0ABV8SP25_9GAMM</name>
<proteinExistence type="predicted"/>
<accession>A0ABV8SP25</accession>
<protein>
    <submittedName>
        <fullName evidence="1">Kiwa anti-phage protein KwaB-like domain-containing protein</fullName>
    </submittedName>
</protein>
<organism evidence="1 2">
    <name type="scientific">Steroidobacter flavus</name>
    <dbReference type="NCBI Taxonomy" id="1842136"/>
    <lineage>
        <taxon>Bacteria</taxon>
        <taxon>Pseudomonadati</taxon>
        <taxon>Pseudomonadota</taxon>
        <taxon>Gammaproteobacteria</taxon>
        <taxon>Steroidobacterales</taxon>
        <taxon>Steroidobacteraceae</taxon>
        <taxon>Steroidobacter</taxon>
    </lineage>
</organism>
<dbReference type="Proteomes" id="UP001595904">
    <property type="component" value="Unassembled WGS sequence"/>
</dbReference>
<evidence type="ECO:0000313" key="1">
    <source>
        <dbReference type="EMBL" id="MFC4308259.1"/>
    </source>
</evidence>
<dbReference type="RefSeq" id="WP_380595243.1">
    <property type="nucleotide sequence ID" value="NZ_JBHSDU010000001.1"/>
</dbReference>
<reference evidence="2" key="1">
    <citation type="journal article" date="2019" name="Int. J. Syst. Evol. Microbiol.">
        <title>The Global Catalogue of Microorganisms (GCM) 10K type strain sequencing project: providing services to taxonomists for standard genome sequencing and annotation.</title>
        <authorList>
            <consortium name="The Broad Institute Genomics Platform"/>
            <consortium name="The Broad Institute Genome Sequencing Center for Infectious Disease"/>
            <person name="Wu L."/>
            <person name="Ma J."/>
        </authorList>
    </citation>
    <scope>NUCLEOTIDE SEQUENCE [LARGE SCALE GENOMIC DNA]</scope>
    <source>
        <strain evidence="2">CGMCC 1.10759</strain>
    </source>
</reference>